<reference evidence="2 3" key="1">
    <citation type="submission" date="2023-02" db="EMBL/GenBank/DDBJ databases">
        <title>Evolution of Hrp T3SS in non-pathogenic Pseudomonas fluorescens.</title>
        <authorList>
            <person name="Liao K."/>
            <person name="Wei H."/>
            <person name="Gu Y."/>
        </authorList>
    </citation>
    <scope>NUCLEOTIDE SEQUENCE [LARGE SCALE GENOMIC DNA]</scope>
    <source>
        <strain evidence="2 3">FP2034</strain>
    </source>
</reference>
<accession>A0ABY9FH45</accession>
<keyword evidence="3" id="KW-1185">Reference proteome</keyword>
<gene>
    <name evidence="2" type="ORF">PSH92_02360</name>
</gene>
<dbReference type="RefSeq" id="WP_305469377.1">
    <property type="nucleotide sequence ID" value="NZ_CP117451.1"/>
</dbReference>
<evidence type="ECO:0000259" key="1">
    <source>
        <dbReference type="Pfam" id="PF20178"/>
    </source>
</evidence>
<dbReference type="Pfam" id="PF20178">
    <property type="entry name" value="ToxA_N"/>
    <property type="match status" value="1"/>
</dbReference>
<evidence type="ECO:0000313" key="3">
    <source>
        <dbReference type="Proteomes" id="UP001224838"/>
    </source>
</evidence>
<dbReference type="Proteomes" id="UP001224838">
    <property type="component" value="Chromosome"/>
</dbReference>
<protein>
    <recommendedName>
        <fullName evidence="1">Dermonecrotic toxin N-terminal domain-containing protein</fullName>
    </recommendedName>
</protein>
<name>A0ABY9FH45_9PSED</name>
<feature type="domain" description="Dermonecrotic toxin N-terminal" evidence="1">
    <location>
        <begin position="439"/>
        <end position="669"/>
    </location>
</feature>
<dbReference type="EMBL" id="CP117451">
    <property type="protein sequence ID" value="WLH01735.1"/>
    <property type="molecule type" value="Genomic_DNA"/>
</dbReference>
<organism evidence="2 3">
    <name type="scientific">Pseudomonas beijingensis</name>
    <dbReference type="NCBI Taxonomy" id="2954101"/>
    <lineage>
        <taxon>Bacteria</taxon>
        <taxon>Pseudomonadati</taxon>
        <taxon>Pseudomonadota</taxon>
        <taxon>Gammaproteobacteria</taxon>
        <taxon>Pseudomonadales</taxon>
        <taxon>Pseudomonadaceae</taxon>
        <taxon>Pseudomonas</taxon>
    </lineage>
</organism>
<sequence length="1363" mass="151366">MEHTPLTTSHDLLSADSAVVADAPLVSQLKVSQQHMIRLNNTIPRPSHVMRQHLDYWFRRTFPALAGNVTVHELSVRTLREEAIPPAQRTADGPATRKTVTDILFLETLLLQAVAGRIDPGALLRDLDNIEIVTRRDSTTAAPVALNERAVKTEIKRLISTMPALYERLLTHALDEFWHTPADFSQDRNVGDWLADELARQLKAQANLHWLDMALSPQMHQALTDYALSAPDAASRALLAERVRPGVFSLEITPQRWSLSVPVSGAVALSRYDNASDSGSAALYRPGQPLQLYDTLAALKADLVQDGDAGDEVDTEPVTEHFFARLVTELRAGQKTAVRNAVLDGPAASEEITAWMNRIDVAADIGHKLDLTNAMAERELRLNLKRLNDWLHGNPHVTASDRLAWWAATQALHNTLTDLPPPPDPVTLATPDALRERTRQLLADIIEAKYPPADPEDVSLSIRKTVVDPHAPTGSSPFGSGVSQGSVRGIVDDRRSLTQWAMSNLTHDERNAPHPTVEGPLSFAQIVEVIERANIGARLPTELQRVTRKGQAQWMVLKGQQMRAQVWAAHISGDLRHDRDNTGLKLVLAALDGPTAATRDKVNGHEVVVRQLQWGDSVLKELLAFGVKRTASRPSLTLYTPGAPDGKTFREVDAPSARALEITLAQTLTATSEMIRWLISHLPLLEQAKQLASLVPTSEDLTREEKIKKVTQSVFAWAKDRAQDDFAKTIASPVVEGDLFKALHETQIAHGIKAVEMLTVTHAERDSASAQEGRRSAVMLLTGAMSMFPVGRLGGLLGRAILPTMTAGAAVSAIDIEGGSLHQWTHDFIAGLGEVLAEAGQDLIMARAGRRRSQARPALSTLPRMPDPNLEPFALKRFDGKGLVPEGRNRYSDASGQEYLKLGKDYYKTQMQGGERIIYAPNNRTHQRTVTWENGQWKVEEPLWLRGGGPVHSLFGWTPETPRQTTLNALIEGVLVKNRYRYADAATTAERIFHSMPDELAERILRESMAEIDAPDIETYRSRISDLSQGYLTFSTQYETAYGNLLDKMKTWSIVTLSSTSIERKVRGVQITATQKIKIYDTVLTHKNQFFSSDRIQVNTTVITDYITGAVFLAYTPRQGKKKLAIEKIARDTVQMIKAADAQMKAKATSLFPGDEPDAVAARREYTTSVEYYNELIDVLREEKVRRHKPGLLTEIRNHRIPYLIANRGKTQRNMTLVSGEDIKKFTNTLSHYEPFDIEIVTQARTHKVTGTQPATTAPALPEPTPAPDKFRVDIGPLAEAQMSYANFPETAQAKMLEIMDDIRAGRVTTKRINRYYWYDMARLAPGGGRGAWRAAFERQGDTWTLQGFYDYHVNGPATVWGD</sequence>
<evidence type="ECO:0000313" key="2">
    <source>
        <dbReference type="EMBL" id="WLH01735.1"/>
    </source>
</evidence>
<proteinExistence type="predicted"/>
<dbReference type="InterPro" id="IPR046673">
    <property type="entry name" value="ToxA_N"/>
</dbReference>